<dbReference type="OrthoDB" id="4733078at2"/>
<reference evidence="1 4" key="2">
    <citation type="journal article" date="2019" name="Emerg. Microbes Infect.">
        <title>Comprehensive subspecies identification of 175 nontuberculous mycobacteria species based on 7547 genomic profiles.</title>
        <authorList>
            <person name="Matsumoto Y."/>
            <person name="Kinjo T."/>
            <person name="Motooka D."/>
            <person name="Nabeya D."/>
            <person name="Jung N."/>
            <person name="Uechi K."/>
            <person name="Horii T."/>
            <person name="Iida T."/>
            <person name="Fujita J."/>
            <person name="Nakamura S."/>
        </authorList>
    </citation>
    <scope>NUCLEOTIDE SEQUENCE [LARGE SCALE GENOMIC DNA]</scope>
    <source>
        <strain evidence="1 4">JCM 12687</strain>
    </source>
</reference>
<evidence type="ECO:0000313" key="4">
    <source>
        <dbReference type="Proteomes" id="UP000467379"/>
    </source>
</evidence>
<organism evidence="2 3">
    <name type="scientific">Mycobacterium branderi</name>
    <dbReference type="NCBI Taxonomy" id="43348"/>
    <lineage>
        <taxon>Bacteria</taxon>
        <taxon>Bacillati</taxon>
        <taxon>Actinomycetota</taxon>
        <taxon>Actinomycetes</taxon>
        <taxon>Mycobacteriales</taxon>
        <taxon>Mycobacteriaceae</taxon>
        <taxon>Mycobacterium</taxon>
    </lineage>
</organism>
<accession>A0A7I7W7H3</accession>
<dbReference type="EMBL" id="AP022606">
    <property type="protein sequence ID" value="BBZ12735.1"/>
    <property type="molecule type" value="Genomic_DNA"/>
</dbReference>
<keyword evidence="4" id="KW-1185">Reference proteome</keyword>
<dbReference type="EMBL" id="MVHM01000029">
    <property type="protein sequence ID" value="ORA31660.1"/>
    <property type="molecule type" value="Genomic_DNA"/>
</dbReference>
<dbReference type="Proteomes" id="UP000467379">
    <property type="component" value="Chromosome"/>
</dbReference>
<reference evidence="2 3" key="1">
    <citation type="submission" date="2016-12" db="EMBL/GenBank/DDBJ databases">
        <title>The new phylogeny of genus Mycobacterium.</title>
        <authorList>
            <person name="Tortoli E."/>
            <person name="Trovato A."/>
            <person name="Cirillo D.M."/>
        </authorList>
    </citation>
    <scope>NUCLEOTIDE SEQUENCE [LARGE SCALE GENOMIC DNA]</scope>
    <source>
        <strain evidence="2 3">DSM 44624</strain>
    </source>
</reference>
<evidence type="ECO:0000313" key="2">
    <source>
        <dbReference type="EMBL" id="ORA31660.1"/>
    </source>
</evidence>
<protein>
    <submittedName>
        <fullName evidence="2">Uncharacterized protein</fullName>
    </submittedName>
</protein>
<evidence type="ECO:0000313" key="3">
    <source>
        <dbReference type="Proteomes" id="UP000192441"/>
    </source>
</evidence>
<proteinExistence type="predicted"/>
<dbReference type="Proteomes" id="UP000192441">
    <property type="component" value="Unassembled WGS sequence"/>
</dbReference>
<name>A0A7I7W7H3_9MYCO</name>
<sequence>MPQPAVESLEAELDALAREFLGSEYAGPRFANWPIDRRLHTYLLHRGLSNVANDGTLCAALLDRAMANIASARGNGKAV</sequence>
<evidence type="ECO:0000313" key="1">
    <source>
        <dbReference type="EMBL" id="BBZ12735.1"/>
    </source>
</evidence>
<reference evidence="1" key="3">
    <citation type="submission" date="2020-02" db="EMBL/GenBank/DDBJ databases">
        <authorList>
            <person name="Matsumoto Y."/>
            <person name="Kinjo T."/>
            <person name="Motooka D."/>
            <person name="Nabeya D."/>
            <person name="Jung N."/>
            <person name="Uechi K."/>
            <person name="Horii T."/>
            <person name="Iida T."/>
            <person name="Fujita J."/>
            <person name="Nakamura S."/>
        </authorList>
    </citation>
    <scope>NUCLEOTIDE SEQUENCE</scope>
    <source>
        <strain evidence="1">JCM 12687</strain>
    </source>
</reference>
<gene>
    <name evidence="2" type="ORF">BST20_26350</name>
    <name evidence="1" type="ORF">MBRA_29300</name>
</gene>
<dbReference type="AlphaFoldDB" id="A0A7I7W7H3"/>